<dbReference type="AlphaFoldDB" id="A0A6P3XXU6"/>
<comment type="subcellular location">
    <subcellularLocation>
        <location evidence="4">Membrane</location>
        <topology evidence="4">Multi-pass membrane protein</topology>
    </subcellularLocation>
</comment>
<dbReference type="RefSeq" id="XP_014483356.1">
    <property type="nucleotide sequence ID" value="XM_014627870.1"/>
</dbReference>
<dbReference type="InterPro" id="IPR007274">
    <property type="entry name" value="Cop_transporter"/>
</dbReference>
<feature type="transmembrane region" description="Helical" evidence="4">
    <location>
        <begin position="36"/>
        <end position="55"/>
    </location>
</feature>
<keyword evidence="5" id="KW-1185">Reference proteome</keyword>
<evidence type="ECO:0000256" key="2">
    <source>
        <dbReference type="ARBA" id="ARBA00022989"/>
    </source>
</evidence>
<keyword evidence="4" id="KW-0813">Transport</keyword>
<dbReference type="GO" id="GO:0016020">
    <property type="term" value="C:membrane"/>
    <property type="evidence" value="ECO:0007669"/>
    <property type="project" value="UniProtKB-SubCell"/>
</dbReference>
<dbReference type="GeneID" id="106748927"/>
<keyword evidence="4" id="KW-0406">Ion transport</keyword>
<name>A0A6P3XXU6_DINQU</name>
<sequence length="210" mass="23795">MCINIHVYMIEMRMTYWFGVDLGSFLFSGYDVTTVWGLLATCLGLAALAVLYEAMKVSQFHLQRRFAVRSVPRTTSASSESSSLLSKVTSRTFRISSRTQCDPYFKWILQVSHWSLHTILAYILMMAVMTYNVYITIAIGVGGSLGYWIFGPTLVQLKMEQFRRKQAIVECDKNCEAVSENQQRRPSAVSVVAEQLVTEINIDVHAPRDA</sequence>
<dbReference type="OrthoDB" id="73901at2759"/>
<dbReference type="PANTHER" id="PTHR12483">
    <property type="entry name" value="SOLUTE CARRIER FAMILY 31 COPPER TRANSPORTERS"/>
    <property type="match status" value="1"/>
</dbReference>
<keyword evidence="4" id="KW-0187">Copper transport</keyword>
<evidence type="ECO:0000256" key="3">
    <source>
        <dbReference type="ARBA" id="ARBA00023136"/>
    </source>
</evidence>
<gene>
    <name evidence="6" type="primary">LOC106748927</name>
</gene>
<keyword evidence="1 4" id="KW-0812">Transmembrane</keyword>
<protein>
    <recommendedName>
        <fullName evidence="4">Copper transport protein</fullName>
    </recommendedName>
</protein>
<organism evidence="5 6">
    <name type="scientific">Dinoponera quadriceps</name>
    <name type="common">South American ant</name>
    <dbReference type="NCBI Taxonomy" id="609295"/>
    <lineage>
        <taxon>Eukaryota</taxon>
        <taxon>Metazoa</taxon>
        <taxon>Ecdysozoa</taxon>
        <taxon>Arthropoda</taxon>
        <taxon>Hexapoda</taxon>
        <taxon>Insecta</taxon>
        <taxon>Pterygota</taxon>
        <taxon>Neoptera</taxon>
        <taxon>Endopterygota</taxon>
        <taxon>Hymenoptera</taxon>
        <taxon>Apocrita</taxon>
        <taxon>Aculeata</taxon>
        <taxon>Formicoidea</taxon>
        <taxon>Formicidae</taxon>
        <taxon>Ponerinae</taxon>
        <taxon>Ponerini</taxon>
        <taxon>Dinoponera</taxon>
    </lineage>
</organism>
<dbReference type="Pfam" id="PF04145">
    <property type="entry name" value="Ctr"/>
    <property type="match status" value="1"/>
</dbReference>
<reference evidence="6" key="1">
    <citation type="submission" date="2025-08" db="UniProtKB">
        <authorList>
            <consortium name="RefSeq"/>
        </authorList>
    </citation>
    <scope>IDENTIFICATION</scope>
</reference>
<keyword evidence="3 4" id="KW-0472">Membrane</keyword>
<proteinExistence type="inferred from homology"/>
<feature type="transmembrane region" description="Helical" evidence="4">
    <location>
        <begin position="131"/>
        <end position="155"/>
    </location>
</feature>
<evidence type="ECO:0000256" key="1">
    <source>
        <dbReference type="ARBA" id="ARBA00022692"/>
    </source>
</evidence>
<keyword evidence="2 4" id="KW-1133">Transmembrane helix</keyword>
<dbReference type="KEGG" id="dqu:106748927"/>
<keyword evidence="4" id="KW-0186">Copper</keyword>
<feature type="transmembrane region" description="Helical" evidence="4">
    <location>
        <begin position="104"/>
        <end position="125"/>
    </location>
</feature>
<dbReference type="Proteomes" id="UP000515204">
    <property type="component" value="Unplaced"/>
</dbReference>
<accession>A0A6P3XXU6</accession>
<dbReference type="GO" id="GO:0005375">
    <property type="term" value="F:copper ion transmembrane transporter activity"/>
    <property type="evidence" value="ECO:0007669"/>
    <property type="project" value="UniProtKB-UniRule"/>
</dbReference>
<evidence type="ECO:0000313" key="6">
    <source>
        <dbReference type="RefSeq" id="XP_014483356.1"/>
    </source>
</evidence>
<evidence type="ECO:0000313" key="5">
    <source>
        <dbReference type="Proteomes" id="UP000515204"/>
    </source>
</evidence>
<comment type="similarity">
    <text evidence="4">Belongs to the copper transporter (Ctr) (TC 1.A.56) family. SLC31A subfamily.</text>
</comment>
<evidence type="ECO:0000256" key="4">
    <source>
        <dbReference type="RuleBase" id="RU367022"/>
    </source>
</evidence>